<gene>
    <name evidence="7" type="ORF">UC35_05160</name>
</gene>
<dbReference type="Proteomes" id="UP000070433">
    <property type="component" value="Chromosome"/>
</dbReference>
<evidence type="ECO:0000259" key="6">
    <source>
        <dbReference type="Pfam" id="PF13660"/>
    </source>
</evidence>
<dbReference type="Gene3D" id="3.40.1480.10">
    <property type="entry name" value="MOFRL domain"/>
    <property type="match status" value="1"/>
</dbReference>
<dbReference type="PANTHER" id="PTHR12227">
    <property type="entry name" value="GLYCERATE KINASE"/>
    <property type="match status" value="1"/>
</dbReference>
<evidence type="ECO:0000256" key="1">
    <source>
        <dbReference type="ARBA" id="ARBA00022679"/>
    </source>
</evidence>
<keyword evidence="1" id="KW-0808">Transferase</keyword>
<dbReference type="GO" id="GO:0005737">
    <property type="term" value="C:cytoplasm"/>
    <property type="evidence" value="ECO:0007669"/>
    <property type="project" value="TreeGrafter"/>
</dbReference>
<dbReference type="SUPFAM" id="SSF82544">
    <property type="entry name" value="GckA/TtuD-like"/>
    <property type="match status" value="1"/>
</dbReference>
<evidence type="ECO:0000313" key="7">
    <source>
        <dbReference type="EMBL" id="AMO22398.1"/>
    </source>
</evidence>
<keyword evidence="3" id="KW-0418">Kinase</keyword>
<accession>A0A127JQT2</accession>
<dbReference type="RefSeq" id="WP_061496842.1">
    <property type="nucleotide sequence ID" value="NZ_CP010951.1"/>
</dbReference>
<keyword evidence="2" id="KW-0547">Nucleotide-binding</keyword>
<dbReference type="Pfam" id="PF05161">
    <property type="entry name" value="MOFRL"/>
    <property type="match status" value="1"/>
</dbReference>
<dbReference type="InterPro" id="IPR038614">
    <property type="entry name" value="GK_N_sf"/>
</dbReference>
<dbReference type="InterPro" id="IPR037035">
    <property type="entry name" value="GK-like_C_sf"/>
</dbReference>
<feature type="domain" description="MOFRL-associated" evidence="6">
    <location>
        <begin position="9"/>
        <end position="236"/>
    </location>
</feature>
<keyword evidence="7" id="KW-0670">Pyruvate</keyword>
<keyword evidence="8" id="KW-1185">Reference proteome</keyword>
<dbReference type="InterPro" id="IPR039760">
    <property type="entry name" value="MOFRL_protein"/>
</dbReference>
<dbReference type="PATRIC" id="fig|94132.3.peg.1039"/>
<dbReference type="EMBL" id="CP010951">
    <property type="protein sequence ID" value="AMO22398.1"/>
    <property type="molecule type" value="Genomic_DNA"/>
</dbReference>
<dbReference type="Gene3D" id="3.40.50.10180">
    <property type="entry name" value="Glycerate kinase, MOFRL-like N-terminal domain"/>
    <property type="match status" value="1"/>
</dbReference>
<protein>
    <submittedName>
        <fullName evidence="7">Hydroxypyruvate reductase</fullName>
    </submittedName>
</protein>
<evidence type="ECO:0000256" key="3">
    <source>
        <dbReference type="ARBA" id="ARBA00022777"/>
    </source>
</evidence>
<evidence type="ECO:0000256" key="4">
    <source>
        <dbReference type="ARBA" id="ARBA00022840"/>
    </source>
</evidence>
<dbReference type="InterPro" id="IPR007835">
    <property type="entry name" value="MOFRL"/>
</dbReference>
<dbReference type="GO" id="GO:0005524">
    <property type="term" value="F:ATP binding"/>
    <property type="evidence" value="ECO:0007669"/>
    <property type="project" value="UniProtKB-KW"/>
</dbReference>
<dbReference type="Pfam" id="PF13660">
    <property type="entry name" value="DUF4147"/>
    <property type="match status" value="1"/>
</dbReference>
<name>A0A127JQT2_9BURK</name>
<keyword evidence="4" id="KW-0067">ATP-binding</keyword>
<feature type="domain" description="MOFRL" evidence="5">
    <location>
        <begin position="315"/>
        <end position="426"/>
    </location>
</feature>
<reference evidence="7 8" key="1">
    <citation type="journal article" date="2014" name="Int. J. Syst. Evol. Microbiol.">
        <title>Ramlibacter solisilvae sp. nov., isolated from forest soil, and emended description of the genus Ramlibacter.</title>
        <authorList>
            <person name="Lee H.J."/>
            <person name="Lee S.H."/>
            <person name="Lee S.S."/>
            <person name="Lee J.S."/>
            <person name="Kim Y."/>
            <person name="Kim S.C."/>
            <person name="Jeon C.O."/>
        </authorList>
    </citation>
    <scope>NUCLEOTIDE SEQUENCE [LARGE SCALE GENOMIC DNA]</scope>
    <source>
        <strain evidence="7 8">5-10</strain>
    </source>
</reference>
<dbReference type="FunFam" id="3.40.1480.10:FF:000002">
    <property type="entry name" value="Glycerate kinase"/>
    <property type="match status" value="1"/>
</dbReference>
<evidence type="ECO:0000259" key="5">
    <source>
        <dbReference type="Pfam" id="PF05161"/>
    </source>
</evidence>
<evidence type="ECO:0000256" key="2">
    <source>
        <dbReference type="ARBA" id="ARBA00022741"/>
    </source>
</evidence>
<dbReference type="FunFam" id="3.40.50.10180:FF:000001">
    <property type="entry name" value="Glycerate kinase"/>
    <property type="match status" value="1"/>
</dbReference>
<proteinExistence type="predicted"/>
<organism evidence="7 8">
    <name type="scientific">Ramlibacter tataouinensis</name>
    <dbReference type="NCBI Taxonomy" id="94132"/>
    <lineage>
        <taxon>Bacteria</taxon>
        <taxon>Pseudomonadati</taxon>
        <taxon>Pseudomonadota</taxon>
        <taxon>Betaproteobacteria</taxon>
        <taxon>Burkholderiales</taxon>
        <taxon>Comamonadaceae</taxon>
        <taxon>Ramlibacter</taxon>
    </lineage>
</organism>
<dbReference type="AlphaFoldDB" id="A0A127JQT2"/>
<dbReference type="InterPro" id="IPR025286">
    <property type="entry name" value="MOFRL_assoc_dom"/>
</dbReference>
<evidence type="ECO:0000313" key="8">
    <source>
        <dbReference type="Proteomes" id="UP000070433"/>
    </source>
</evidence>
<dbReference type="OrthoDB" id="9766552at2"/>
<dbReference type="GO" id="GO:0008887">
    <property type="term" value="F:glycerate kinase activity"/>
    <property type="evidence" value="ECO:0007669"/>
    <property type="project" value="InterPro"/>
</dbReference>
<dbReference type="PANTHER" id="PTHR12227:SF0">
    <property type="entry name" value="GLYCERATE KINASE"/>
    <property type="match status" value="1"/>
</dbReference>
<sequence>MISDPRGFLEQLFRAAVERALPLQNMQAHLPPPPRGRTVVLGAGKAGASMAHALEALWPAAAPLFGLVVTRYGHTPPRPPGLSPRIEIVEASHPVPDAAGLQAAQRILALAQGLTSDDLVLCLISGGGSALLTLPAEGLALEDKQRINRQLLESGANIGEMNCVRKHLSRIKGGRLAAACAPAQVVTLAISDVPGDDPSVIASGPTVPDASTCADAVAILQRYRIEVPGALMSLLEQGALETPKPGDPLFDGQVVRLIATPRESLEAAARLAQAHGLAAHILSDEMEGESREVGKVHAALARAVARSGEPFRKPCVILSGGETTVTVRTPPVGMARGRGGRAGEFCLGLAQALQGEPGVWGLAADTDGIDGMEENAGAFVTPDTLARAMAQGLKVDQHLARNDAYGYYSALGDLLVTGPTNTNVNDFRALLVL</sequence>